<protein>
    <recommendedName>
        <fullName evidence="4">Transposase</fullName>
    </recommendedName>
</protein>
<organism evidence="2 3">
    <name type="scientific">Amycolatopsis marina</name>
    <dbReference type="NCBI Taxonomy" id="490629"/>
    <lineage>
        <taxon>Bacteria</taxon>
        <taxon>Bacillati</taxon>
        <taxon>Actinomycetota</taxon>
        <taxon>Actinomycetes</taxon>
        <taxon>Pseudonocardiales</taxon>
        <taxon>Pseudonocardiaceae</taxon>
        <taxon>Amycolatopsis</taxon>
    </lineage>
</organism>
<evidence type="ECO:0000256" key="1">
    <source>
        <dbReference type="SAM" id="MobiDB-lite"/>
    </source>
</evidence>
<reference evidence="3" key="1">
    <citation type="submission" date="2016-10" db="EMBL/GenBank/DDBJ databases">
        <authorList>
            <person name="Varghese N."/>
            <person name="Submissions S."/>
        </authorList>
    </citation>
    <scope>NUCLEOTIDE SEQUENCE [LARGE SCALE GENOMIC DNA]</scope>
    <source>
        <strain evidence="3">CGMCC 4.3568</strain>
    </source>
</reference>
<accession>A0A1I1BMF2</accession>
<proteinExistence type="predicted"/>
<dbReference type="STRING" id="490629.SAMN05216266_11461"/>
<dbReference type="AlphaFoldDB" id="A0A1I1BMF2"/>
<feature type="compositionally biased region" description="Polar residues" evidence="1">
    <location>
        <begin position="51"/>
        <end position="64"/>
    </location>
</feature>
<evidence type="ECO:0000313" key="3">
    <source>
        <dbReference type="Proteomes" id="UP000243799"/>
    </source>
</evidence>
<evidence type="ECO:0008006" key="4">
    <source>
        <dbReference type="Google" id="ProtNLM"/>
    </source>
</evidence>
<feature type="compositionally biased region" description="Low complexity" evidence="1">
    <location>
        <begin position="71"/>
        <end position="83"/>
    </location>
</feature>
<keyword evidence="3" id="KW-1185">Reference proteome</keyword>
<evidence type="ECO:0000313" key="2">
    <source>
        <dbReference type="EMBL" id="SFB49563.1"/>
    </source>
</evidence>
<dbReference type="EMBL" id="FOKG01000014">
    <property type="protein sequence ID" value="SFB49563.1"/>
    <property type="molecule type" value="Genomic_DNA"/>
</dbReference>
<name>A0A1I1BMF2_9PSEU</name>
<gene>
    <name evidence="2" type="ORF">SAMN05216266_11461</name>
</gene>
<feature type="region of interest" description="Disordered" evidence="1">
    <location>
        <begin position="51"/>
        <end position="95"/>
    </location>
</feature>
<sequence>MREDLGRADIGKAHHHCMVIDAKGNRPLSRRAVNDETVLLELIRDVTKTWDATTLGPQGPSPHNTSPPPAAGAALQASANSRALWSDPRSRTTSRTRWINCSSPTARMLAVNLS</sequence>
<dbReference type="Proteomes" id="UP000243799">
    <property type="component" value="Unassembled WGS sequence"/>
</dbReference>